<keyword evidence="1" id="KW-1133">Transmembrane helix</keyword>
<feature type="transmembrane region" description="Helical" evidence="1">
    <location>
        <begin position="100"/>
        <end position="119"/>
    </location>
</feature>
<accession>A0A398ABJ6</accession>
<sequence>MAETTATTSLSCGGGRFRSNIQRRSSGTCLFSGFISSALIMGFSSLTSLESLESIIKHMAKSCSGEPSETELAGSGDSLELLLLLFVCFFPDSDEFSNTLFLLLVFFLFFLETSALPCLRTGSTDSGSVSVSLL</sequence>
<keyword evidence="1" id="KW-0472">Membrane</keyword>
<evidence type="ECO:0000313" key="3">
    <source>
        <dbReference type="Proteomes" id="UP000264353"/>
    </source>
</evidence>
<dbReference type="Proteomes" id="UP000264353">
    <property type="component" value="Chromosome A3"/>
</dbReference>
<dbReference type="AlphaFoldDB" id="A0A398ABJ6"/>
<reference evidence="2 3" key="1">
    <citation type="submission" date="2018-06" db="EMBL/GenBank/DDBJ databases">
        <title>WGS assembly of Brassica rapa FPsc.</title>
        <authorList>
            <person name="Bowman J."/>
            <person name="Kohchi T."/>
            <person name="Yamato K."/>
            <person name="Jenkins J."/>
            <person name="Shu S."/>
            <person name="Ishizaki K."/>
            <person name="Yamaoka S."/>
            <person name="Nishihama R."/>
            <person name="Nakamura Y."/>
            <person name="Berger F."/>
            <person name="Adam C."/>
            <person name="Aki S."/>
            <person name="Althoff F."/>
            <person name="Araki T."/>
            <person name="Arteaga-Vazquez M."/>
            <person name="Balasubrmanian S."/>
            <person name="Bauer D."/>
            <person name="Boehm C."/>
            <person name="Briginshaw L."/>
            <person name="Caballero-Perez J."/>
            <person name="Catarino B."/>
            <person name="Chen F."/>
            <person name="Chiyoda S."/>
            <person name="Chovatia M."/>
            <person name="Davies K."/>
            <person name="Delmans M."/>
            <person name="Demura T."/>
            <person name="Dierschke T."/>
            <person name="Dolan L."/>
            <person name="Dorantes-Acosta A."/>
            <person name="Eklund D."/>
            <person name="Florent S."/>
            <person name="Flores-Sandoval E."/>
            <person name="Fujiyama A."/>
            <person name="Fukuzawa H."/>
            <person name="Galik B."/>
            <person name="Grimanelli D."/>
            <person name="Grimwood J."/>
            <person name="Grossniklaus U."/>
            <person name="Hamada T."/>
            <person name="Haseloff J."/>
            <person name="Hetherington A."/>
            <person name="Higo A."/>
            <person name="Hirakawa Y."/>
            <person name="Hundley H."/>
            <person name="Ikeda Y."/>
            <person name="Inoue K."/>
            <person name="Inoue S."/>
            <person name="Ishida S."/>
            <person name="Jia Q."/>
            <person name="Kakita M."/>
            <person name="Kanazawa T."/>
            <person name="Kawai Y."/>
            <person name="Kawashima T."/>
            <person name="Kennedy M."/>
            <person name="Kinose K."/>
            <person name="Kinoshita T."/>
            <person name="Kohara Y."/>
            <person name="Koide E."/>
            <person name="Komatsu K."/>
            <person name="Kopischke S."/>
            <person name="Kubo M."/>
            <person name="Kyozuka J."/>
            <person name="Lagercrantz U."/>
            <person name="Lin S."/>
            <person name="Lindquist E."/>
            <person name="Lipzen A."/>
            <person name="Lu C."/>
            <person name="Luna E."/>
            <person name="Martienssen R."/>
            <person name="Minamino N."/>
            <person name="Mizutani M."/>
            <person name="Mizutani M."/>
            <person name="Mochizuki N."/>
            <person name="Monte I."/>
            <person name="Mosher R."/>
            <person name="Nagasaki H."/>
            <person name="Nakagami H."/>
            <person name="Naramoto S."/>
            <person name="Nishitani K."/>
            <person name="Ohtani M."/>
            <person name="Okamoto T."/>
            <person name="Okumura M."/>
            <person name="Phillips J."/>
            <person name="Pollak B."/>
            <person name="Reinders A."/>
            <person name="Roevekamp M."/>
            <person name="Sano R."/>
            <person name="Sawa S."/>
            <person name="Schmid M."/>
            <person name="Shirakawa M."/>
            <person name="Solano R."/>
            <person name="Spunde A."/>
            <person name="Suetsugu N."/>
            <person name="Sugano S."/>
            <person name="Sugiyama A."/>
            <person name="Sun R."/>
            <person name="Suzuki Y."/>
            <person name="Takenaka M."/>
            <person name="Takezawa D."/>
            <person name="Tomogane H."/>
            <person name="Tsuzuki M."/>
            <person name="Ueda T."/>
            <person name="Umeda M."/>
            <person name="Ward J."/>
            <person name="Watanabe Y."/>
            <person name="Yazaki K."/>
            <person name="Yokoyama R."/>
            <person name="Yoshitake Y."/>
            <person name="Yotsui I."/>
            <person name="Zachgo S."/>
            <person name="Schmutz J."/>
        </authorList>
    </citation>
    <scope>NUCLEOTIDE SEQUENCE [LARGE SCALE GENOMIC DNA]</scope>
    <source>
        <strain evidence="3">cv. B-3</strain>
    </source>
</reference>
<protein>
    <submittedName>
        <fullName evidence="2">Uncharacterized protein</fullName>
    </submittedName>
</protein>
<evidence type="ECO:0000313" key="2">
    <source>
        <dbReference type="EMBL" id="RID72633.1"/>
    </source>
</evidence>
<evidence type="ECO:0000256" key="1">
    <source>
        <dbReference type="SAM" id="Phobius"/>
    </source>
</evidence>
<gene>
    <name evidence="2" type="ORF">BRARA_C04517</name>
</gene>
<name>A0A398ABJ6_BRACM</name>
<keyword evidence="1" id="KW-0812">Transmembrane</keyword>
<organism evidence="2 3">
    <name type="scientific">Brassica campestris</name>
    <name type="common">Field mustard</name>
    <dbReference type="NCBI Taxonomy" id="3711"/>
    <lineage>
        <taxon>Eukaryota</taxon>
        <taxon>Viridiplantae</taxon>
        <taxon>Streptophyta</taxon>
        <taxon>Embryophyta</taxon>
        <taxon>Tracheophyta</taxon>
        <taxon>Spermatophyta</taxon>
        <taxon>Magnoliopsida</taxon>
        <taxon>eudicotyledons</taxon>
        <taxon>Gunneridae</taxon>
        <taxon>Pentapetalae</taxon>
        <taxon>rosids</taxon>
        <taxon>malvids</taxon>
        <taxon>Brassicales</taxon>
        <taxon>Brassicaceae</taxon>
        <taxon>Brassiceae</taxon>
        <taxon>Brassica</taxon>
    </lineage>
</organism>
<proteinExistence type="predicted"/>
<feature type="transmembrane region" description="Helical" evidence="1">
    <location>
        <begin position="28"/>
        <end position="49"/>
    </location>
</feature>
<dbReference type="EMBL" id="CM010630">
    <property type="protein sequence ID" value="RID72633.1"/>
    <property type="molecule type" value="Genomic_DNA"/>
</dbReference>